<dbReference type="CDD" id="cd07067">
    <property type="entry name" value="HP_PGM_like"/>
    <property type="match status" value="1"/>
</dbReference>
<keyword evidence="4" id="KW-1185">Reference proteome</keyword>
<dbReference type="STRING" id="1458425.SRAA_1755"/>
<sequence>MHCTRILAIRHGETAWNRDNRIQGQLDIELNMTGRWQAERTAEALRGEPLGAIYSSDLLRAADTAAAIARAQGLSTQLHLGLRERHFGVCQGSRWSELETTQPELTELWRRRVPDFAPPGGESLLALRQRVLQALEEVAAAHLGQQIVIVTHGGVLDTLYRLATGVELQAPRTWQLGNAAINRLLWSPQGLRLVGWSDTLHLDAAPVDEPLS</sequence>
<dbReference type="Gene3D" id="3.40.50.1240">
    <property type="entry name" value="Phosphoglycerate mutase-like"/>
    <property type="match status" value="1"/>
</dbReference>
<evidence type="ECO:0000313" key="3">
    <source>
        <dbReference type="EMBL" id="BAO81609.1"/>
    </source>
</evidence>
<dbReference type="InterPro" id="IPR050275">
    <property type="entry name" value="PGM_Phosphatase"/>
</dbReference>
<dbReference type="Proteomes" id="UP000067461">
    <property type="component" value="Chromosome"/>
</dbReference>
<dbReference type="PANTHER" id="PTHR48100:SF44">
    <property type="entry name" value="PHOSPHATASE C1620.13-RELATED"/>
    <property type="match status" value="1"/>
</dbReference>
<feature type="binding site" evidence="2">
    <location>
        <begin position="110"/>
        <end position="111"/>
    </location>
    <ligand>
        <name>substrate</name>
    </ligand>
</feature>
<dbReference type="EMBL" id="AP014568">
    <property type="protein sequence ID" value="BAO81609.1"/>
    <property type="molecule type" value="Genomic_DNA"/>
</dbReference>
<evidence type="ECO:0000256" key="2">
    <source>
        <dbReference type="PIRSR" id="PIRSR613078-2"/>
    </source>
</evidence>
<accession>A0A060NRS1</accession>
<dbReference type="InterPro" id="IPR029033">
    <property type="entry name" value="His_PPase_superfam"/>
</dbReference>
<organism evidence="3 4">
    <name type="scientific">Serpentinimonas raichei</name>
    <dbReference type="NCBI Taxonomy" id="1458425"/>
    <lineage>
        <taxon>Bacteria</taxon>
        <taxon>Pseudomonadati</taxon>
        <taxon>Pseudomonadota</taxon>
        <taxon>Betaproteobacteria</taxon>
        <taxon>Burkholderiales</taxon>
        <taxon>Comamonadaceae</taxon>
        <taxon>Serpentinimonas</taxon>
    </lineage>
</organism>
<dbReference type="PANTHER" id="PTHR48100">
    <property type="entry name" value="BROAD-SPECIFICITY PHOSPHATASE YOR283W-RELATED"/>
    <property type="match status" value="1"/>
</dbReference>
<gene>
    <name evidence="3" type="ORF">SRAA_1755</name>
</gene>
<feature type="active site" description="Proton donor/acceptor" evidence="1">
    <location>
        <position position="84"/>
    </location>
</feature>
<dbReference type="AlphaFoldDB" id="A0A060NRS1"/>
<name>A0A060NRS1_9BURK</name>
<feature type="active site" description="Tele-phosphohistidine intermediate" evidence="1">
    <location>
        <position position="11"/>
    </location>
</feature>
<dbReference type="SMART" id="SM00855">
    <property type="entry name" value="PGAM"/>
    <property type="match status" value="1"/>
</dbReference>
<protein>
    <submittedName>
        <fullName evidence="3">Fructose-2,6-bisphosphatase</fullName>
    </submittedName>
</protein>
<dbReference type="RefSeq" id="WP_045532180.1">
    <property type="nucleotide sequence ID" value="NZ_AP014568.1"/>
</dbReference>
<feature type="binding site" evidence="2">
    <location>
        <begin position="10"/>
        <end position="17"/>
    </location>
    <ligand>
        <name>substrate</name>
    </ligand>
</feature>
<dbReference type="GO" id="GO:0016791">
    <property type="term" value="F:phosphatase activity"/>
    <property type="evidence" value="ECO:0007669"/>
    <property type="project" value="TreeGrafter"/>
</dbReference>
<proteinExistence type="predicted"/>
<dbReference type="KEGG" id="cbaa:SRAA_1755"/>
<evidence type="ECO:0000313" key="4">
    <source>
        <dbReference type="Proteomes" id="UP000067461"/>
    </source>
</evidence>
<dbReference type="OrthoDB" id="9783269at2"/>
<dbReference type="HOGENOM" id="CLU_033323_9_5_4"/>
<dbReference type="Pfam" id="PF00300">
    <property type="entry name" value="His_Phos_1"/>
    <property type="match status" value="1"/>
</dbReference>
<dbReference type="GO" id="GO:0005829">
    <property type="term" value="C:cytosol"/>
    <property type="evidence" value="ECO:0007669"/>
    <property type="project" value="TreeGrafter"/>
</dbReference>
<evidence type="ECO:0000256" key="1">
    <source>
        <dbReference type="PIRSR" id="PIRSR613078-1"/>
    </source>
</evidence>
<dbReference type="SUPFAM" id="SSF53254">
    <property type="entry name" value="Phosphoglycerate mutase-like"/>
    <property type="match status" value="1"/>
</dbReference>
<dbReference type="InterPro" id="IPR013078">
    <property type="entry name" value="His_Pase_superF_clade-1"/>
</dbReference>
<reference evidence="3 4" key="1">
    <citation type="journal article" date="2014" name="Nat. Commun.">
        <title>Physiological and genomic features of highly alkaliphilic hydrogen-utilizing Betaproteobacteria from a continental serpentinizing site.</title>
        <authorList>
            <person name="Suzuki S."/>
            <person name="Kuenen J.G."/>
            <person name="Schipper K."/>
            <person name="van der Velde S."/>
            <person name="Ishii S."/>
            <person name="Wu A."/>
            <person name="Sorokin D.Y."/>
            <person name="Tenney A."/>
            <person name="Meng X.Y."/>
            <person name="Morrill P.L."/>
            <person name="Kamagata Y."/>
            <person name="Muyzer G."/>
            <person name="Nealson K.H."/>
        </authorList>
    </citation>
    <scope>NUCLEOTIDE SEQUENCE [LARGE SCALE GENOMIC DNA]</scope>
    <source>
        <strain evidence="3 4">A1</strain>
    </source>
</reference>
<feature type="binding site" evidence="2">
    <location>
        <position position="60"/>
    </location>
    <ligand>
        <name>substrate</name>
    </ligand>
</feature>